<dbReference type="EnsemblMetazoa" id="XM_030979273">
    <property type="protein sequence ID" value="XP_030835133"/>
    <property type="gene ID" value="LOC100888455"/>
</dbReference>
<organism evidence="2 3">
    <name type="scientific">Strongylocentrotus purpuratus</name>
    <name type="common">Purple sea urchin</name>
    <dbReference type="NCBI Taxonomy" id="7668"/>
    <lineage>
        <taxon>Eukaryota</taxon>
        <taxon>Metazoa</taxon>
        <taxon>Echinodermata</taxon>
        <taxon>Eleutherozoa</taxon>
        <taxon>Echinozoa</taxon>
        <taxon>Echinoidea</taxon>
        <taxon>Euechinoidea</taxon>
        <taxon>Echinacea</taxon>
        <taxon>Camarodonta</taxon>
        <taxon>Echinidea</taxon>
        <taxon>Strongylocentrotidae</taxon>
        <taxon>Strongylocentrotus</taxon>
    </lineage>
</organism>
<dbReference type="RefSeq" id="XP_030835133.1">
    <property type="nucleotide sequence ID" value="XM_030979273.1"/>
</dbReference>
<dbReference type="EnsemblMetazoa" id="XM_003730649">
    <property type="protein sequence ID" value="XP_003730697"/>
    <property type="gene ID" value="LOC100888455"/>
</dbReference>
<protein>
    <recommendedName>
        <fullName evidence="1">DUF7153 domain-containing protein</fullName>
    </recommendedName>
</protein>
<dbReference type="KEGG" id="spu:100888455"/>
<evidence type="ECO:0000259" key="1">
    <source>
        <dbReference type="Pfam" id="PF23672"/>
    </source>
</evidence>
<dbReference type="Pfam" id="PF23672">
    <property type="entry name" value="DUF7153"/>
    <property type="match status" value="1"/>
</dbReference>
<sequence>MEEFSPFRAVFNLYETTPPAPGFESFLEGVKHTFDFVEKDPSFVVGQLHKNLDPEGLFKFAHYASFRDGSFQAFKREPSPEWLAAIEEGHGKWGHQIRHPGGFEEIASWSGEKWCPATRVADNSIFLLSMFKDVPEDFEENWKTLSGAVILSESLPEGVVFHQAGLYRKLGGPTQFRYILRCEVLPVSSDASAVLGSLGDIRKKLSEDGVPFVDLSAYKIIDVSDEIRESAVVEPEGKESSV</sequence>
<dbReference type="AlphaFoldDB" id="A0A7M7NE26"/>
<dbReference type="OrthoDB" id="9998683at2759"/>
<dbReference type="Proteomes" id="UP000007110">
    <property type="component" value="Unassembled WGS sequence"/>
</dbReference>
<dbReference type="InterPro" id="IPR055577">
    <property type="entry name" value="DUF7153"/>
</dbReference>
<dbReference type="PANTHER" id="PTHR22198">
    <property type="entry name" value="FERM DOMAIN-CONTAINING PROTEIN"/>
    <property type="match status" value="1"/>
</dbReference>
<evidence type="ECO:0000313" key="3">
    <source>
        <dbReference type="Proteomes" id="UP000007110"/>
    </source>
</evidence>
<dbReference type="InParanoid" id="A0A7M7NE26"/>
<reference evidence="2" key="2">
    <citation type="submission" date="2021-01" db="UniProtKB">
        <authorList>
            <consortium name="EnsemblMetazoa"/>
        </authorList>
    </citation>
    <scope>IDENTIFICATION</scope>
</reference>
<name>A0A7M7NE26_STRPU</name>
<dbReference type="PANTHER" id="PTHR22198:SF1">
    <property type="entry name" value="FERM DOMAIN-CONTAINING PROTEIN"/>
    <property type="match status" value="1"/>
</dbReference>
<accession>A0A7M7NE26</accession>
<reference evidence="3" key="1">
    <citation type="submission" date="2015-02" db="EMBL/GenBank/DDBJ databases">
        <title>Genome sequencing for Strongylocentrotus purpuratus.</title>
        <authorList>
            <person name="Murali S."/>
            <person name="Liu Y."/>
            <person name="Vee V."/>
            <person name="English A."/>
            <person name="Wang M."/>
            <person name="Skinner E."/>
            <person name="Han Y."/>
            <person name="Muzny D.M."/>
            <person name="Worley K.C."/>
            <person name="Gibbs R.A."/>
        </authorList>
    </citation>
    <scope>NUCLEOTIDE SEQUENCE</scope>
</reference>
<dbReference type="GeneID" id="100888455"/>
<dbReference type="RefSeq" id="XP_003730697.1">
    <property type="nucleotide sequence ID" value="XM_003730649.3"/>
</dbReference>
<dbReference type="OMA" id="TEWIEAM"/>
<proteinExistence type="predicted"/>
<feature type="domain" description="DUF7153" evidence="1">
    <location>
        <begin position="43"/>
        <end position="206"/>
    </location>
</feature>
<evidence type="ECO:0000313" key="2">
    <source>
        <dbReference type="EnsemblMetazoa" id="XP_030835133"/>
    </source>
</evidence>
<keyword evidence="3" id="KW-1185">Reference proteome</keyword>